<dbReference type="InterPro" id="IPR011051">
    <property type="entry name" value="RmlC_Cupin_sf"/>
</dbReference>
<dbReference type="Proteomes" id="UP000275199">
    <property type="component" value="Unassembled WGS sequence"/>
</dbReference>
<accession>A0ABX9XHE2</accession>
<reference evidence="5 6" key="1">
    <citation type="submission" date="2018-11" db="EMBL/GenBank/DDBJ databases">
        <authorList>
            <person name="Jang G.I."/>
            <person name="Hwang C.Y."/>
        </authorList>
    </citation>
    <scope>NUCLEOTIDE SEQUENCE [LARGE SCALE GENOMIC DNA]</scope>
    <source>
        <strain evidence="5 6">SSM26</strain>
    </source>
</reference>
<dbReference type="CDD" id="cd02909">
    <property type="entry name" value="cupin_pirin_N"/>
    <property type="match status" value="1"/>
</dbReference>
<dbReference type="InterPro" id="IPR008778">
    <property type="entry name" value="Pirin_C_dom"/>
</dbReference>
<evidence type="ECO:0000259" key="3">
    <source>
        <dbReference type="Pfam" id="PF02678"/>
    </source>
</evidence>
<evidence type="ECO:0000313" key="6">
    <source>
        <dbReference type="Proteomes" id="UP000275199"/>
    </source>
</evidence>
<name>A0ABX9XHE2_9PSED</name>
<evidence type="ECO:0000313" key="5">
    <source>
        <dbReference type="EMBL" id="ROZ84321.1"/>
    </source>
</evidence>
<dbReference type="EMBL" id="RKKU01000012">
    <property type="protein sequence ID" value="ROZ84321.1"/>
    <property type="molecule type" value="Genomic_DNA"/>
</dbReference>
<keyword evidence="6" id="KW-1185">Reference proteome</keyword>
<evidence type="ECO:0000256" key="1">
    <source>
        <dbReference type="ARBA" id="ARBA00008416"/>
    </source>
</evidence>
<dbReference type="SUPFAM" id="SSF51182">
    <property type="entry name" value="RmlC-like cupins"/>
    <property type="match status" value="1"/>
</dbReference>
<feature type="domain" description="Pirin C-terminal" evidence="4">
    <location>
        <begin position="183"/>
        <end position="287"/>
    </location>
</feature>
<dbReference type="Pfam" id="PF05726">
    <property type="entry name" value="Pirin_C"/>
    <property type="match status" value="1"/>
</dbReference>
<dbReference type="InterPro" id="IPR014710">
    <property type="entry name" value="RmlC-like_jellyroll"/>
</dbReference>
<protein>
    <submittedName>
        <fullName evidence="5">Pirin family protein</fullName>
    </submittedName>
</protein>
<dbReference type="CDD" id="cd02247">
    <property type="entry name" value="cupin_pirin_C"/>
    <property type="match status" value="1"/>
</dbReference>
<evidence type="ECO:0000259" key="4">
    <source>
        <dbReference type="Pfam" id="PF05726"/>
    </source>
</evidence>
<dbReference type="InterPro" id="IPR003829">
    <property type="entry name" value="Pirin_N_dom"/>
</dbReference>
<dbReference type="Gene3D" id="2.60.120.10">
    <property type="entry name" value="Jelly Rolls"/>
    <property type="match status" value="2"/>
</dbReference>
<feature type="domain" description="Pirin N-terminal" evidence="3">
    <location>
        <begin position="24"/>
        <end position="124"/>
    </location>
</feature>
<organism evidence="5 6">
    <name type="scientific">Pseudomonas neustonica</name>
    <dbReference type="NCBI Taxonomy" id="2487346"/>
    <lineage>
        <taxon>Bacteria</taxon>
        <taxon>Pseudomonadati</taxon>
        <taxon>Pseudomonadota</taxon>
        <taxon>Gammaproteobacteria</taxon>
        <taxon>Pseudomonadales</taxon>
        <taxon>Pseudomonadaceae</taxon>
        <taxon>Pseudomonas</taxon>
    </lineage>
</organism>
<sequence length="289" mass="31083">MSQLKKRDLLEAIVGQPASDGDGVKLTRVFGGSNSARFDPFLMLDEFGSDSAEDYIGGFPSHPHRGFETVTYMLEGRMLHEDHMGNRGLLEPGGVQWMTAGRGIIHSEMPQQDHGTMRGFQLWVNLPAAEKMQPAHYQDLPADAIPEYATGNGGSLKVIAGALELNGAAMSGAITGKSTEPLYLDLHLTPGEQVILPVPGSHNLVSYVYEGDIEVHGEERQAGLKAGRLGRFDKGDLLELKAGGQGARLLIIAGKPIGEPVVQYGPFVMNSEAEIHQAVRDFQQGTLAG</sequence>
<dbReference type="PIRSF" id="PIRSF006232">
    <property type="entry name" value="Pirin"/>
    <property type="match status" value="1"/>
</dbReference>
<proteinExistence type="inferred from homology"/>
<evidence type="ECO:0000256" key="2">
    <source>
        <dbReference type="RuleBase" id="RU003457"/>
    </source>
</evidence>
<dbReference type="InterPro" id="IPR012093">
    <property type="entry name" value="Pirin"/>
</dbReference>
<gene>
    <name evidence="5" type="ORF">EF096_11005</name>
</gene>
<comment type="caution">
    <text evidence="5">The sequence shown here is derived from an EMBL/GenBank/DDBJ whole genome shotgun (WGS) entry which is preliminary data.</text>
</comment>
<dbReference type="PANTHER" id="PTHR13903:SF8">
    <property type="entry name" value="PIRIN"/>
    <property type="match status" value="1"/>
</dbReference>
<dbReference type="Pfam" id="PF02678">
    <property type="entry name" value="Pirin"/>
    <property type="match status" value="1"/>
</dbReference>
<dbReference type="PANTHER" id="PTHR13903">
    <property type="entry name" value="PIRIN-RELATED"/>
    <property type="match status" value="1"/>
</dbReference>
<dbReference type="RefSeq" id="WP_123889680.1">
    <property type="nucleotide sequence ID" value="NZ_RKKU01000012.1"/>
</dbReference>
<comment type="similarity">
    <text evidence="1 2">Belongs to the pirin family.</text>
</comment>